<evidence type="ECO:0000313" key="8">
    <source>
        <dbReference type="EMBL" id="AWV99258.1"/>
    </source>
</evidence>
<feature type="transmembrane region" description="Helical" evidence="6">
    <location>
        <begin position="141"/>
        <end position="159"/>
    </location>
</feature>
<keyword evidence="3 6" id="KW-0812">Transmembrane</keyword>
<dbReference type="PANTHER" id="PTHR32322:SF2">
    <property type="entry name" value="EAMA DOMAIN-CONTAINING PROTEIN"/>
    <property type="match status" value="1"/>
</dbReference>
<dbReference type="InterPro" id="IPR000620">
    <property type="entry name" value="EamA_dom"/>
</dbReference>
<dbReference type="Proteomes" id="UP000249873">
    <property type="component" value="Chromosome"/>
</dbReference>
<evidence type="ECO:0000256" key="2">
    <source>
        <dbReference type="ARBA" id="ARBA00007362"/>
    </source>
</evidence>
<feature type="transmembrane region" description="Helical" evidence="6">
    <location>
        <begin position="201"/>
        <end position="223"/>
    </location>
</feature>
<evidence type="ECO:0000259" key="7">
    <source>
        <dbReference type="Pfam" id="PF00892"/>
    </source>
</evidence>
<evidence type="ECO:0000256" key="4">
    <source>
        <dbReference type="ARBA" id="ARBA00022989"/>
    </source>
</evidence>
<reference evidence="8 9" key="1">
    <citation type="submission" date="2018-05" db="EMBL/GenBank/DDBJ databases">
        <title>Complete genome sequence of Arcticibacterium luteifluviistationis SM1504T, a cytophagaceae bacterium isolated from Arctic surface seawater.</title>
        <authorList>
            <person name="Li Y."/>
            <person name="Qin Q.-L."/>
        </authorList>
    </citation>
    <scope>NUCLEOTIDE SEQUENCE [LARGE SCALE GENOMIC DNA]</scope>
    <source>
        <strain evidence="8 9">SM1504</strain>
    </source>
</reference>
<feature type="domain" description="EamA" evidence="7">
    <location>
        <begin position="30"/>
        <end position="157"/>
    </location>
</feature>
<evidence type="ECO:0000256" key="3">
    <source>
        <dbReference type="ARBA" id="ARBA00022692"/>
    </source>
</evidence>
<dbReference type="SUPFAM" id="SSF103481">
    <property type="entry name" value="Multidrug resistance efflux transporter EmrE"/>
    <property type="match status" value="2"/>
</dbReference>
<comment type="similarity">
    <text evidence="2">Belongs to the EamA transporter family.</text>
</comment>
<dbReference type="GO" id="GO:0016020">
    <property type="term" value="C:membrane"/>
    <property type="evidence" value="ECO:0007669"/>
    <property type="project" value="UniProtKB-SubCell"/>
</dbReference>
<feature type="transmembrane region" description="Helical" evidence="6">
    <location>
        <begin position="288"/>
        <end position="305"/>
    </location>
</feature>
<dbReference type="Pfam" id="PF00892">
    <property type="entry name" value="EamA"/>
    <property type="match status" value="2"/>
</dbReference>
<dbReference type="OrthoDB" id="1117213at2"/>
<dbReference type="EMBL" id="CP029480">
    <property type="protein sequence ID" value="AWV99258.1"/>
    <property type="molecule type" value="Genomic_DNA"/>
</dbReference>
<dbReference type="KEGG" id="als:DJ013_14225"/>
<dbReference type="AlphaFoldDB" id="A0A2Z4GE46"/>
<accession>A0A2Z4GE46</accession>
<keyword evidence="5 6" id="KW-0472">Membrane</keyword>
<dbReference type="InterPro" id="IPR050638">
    <property type="entry name" value="AA-Vitamin_Transporters"/>
</dbReference>
<keyword evidence="9" id="KW-1185">Reference proteome</keyword>
<comment type="subcellular location">
    <subcellularLocation>
        <location evidence="1">Membrane</location>
        <topology evidence="1">Multi-pass membrane protein</topology>
    </subcellularLocation>
</comment>
<organism evidence="8 9">
    <name type="scientific">Arcticibacterium luteifluviistationis</name>
    <dbReference type="NCBI Taxonomy" id="1784714"/>
    <lineage>
        <taxon>Bacteria</taxon>
        <taxon>Pseudomonadati</taxon>
        <taxon>Bacteroidota</taxon>
        <taxon>Cytophagia</taxon>
        <taxon>Cytophagales</taxon>
        <taxon>Leadbetterellaceae</taxon>
        <taxon>Arcticibacterium</taxon>
    </lineage>
</organism>
<evidence type="ECO:0000256" key="6">
    <source>
        <dbReference type="SAM" id="Phobius"/>
    </source>
</evidence>
<gene>
    <name evidence="8" type="ORF">DJ013_14225</name>
</gene>
<feature type="transmembrane region" description="Helical" evidence="6">
    <location>
        <begin position="57"/>
        <end position="75"/>
    </location>
</feature>
<feature type="transmembrane region" description="Helical" evidence="6">
    <location>
        <begin position="263"/>
        <end position="282"/>
    </location>
</feature>
<evidence type="ECO:0000256" key="1">
    <source>
        <dbReference type="ARBA" id="ARBA00004141"/>
    </source>
</evidence>
<feature type="transmembrane region" description="Helical" evidence="6">
    <location>
        <begin position="25"/>
        <end position="45"/>
    </location>
</feature>
<sequence>MPLIIRIYSSKSFNVIEKQNSSNGLYSWSILIFLAIIWGLSFLFIKKIVVVLTPIELGAGRVFFASLFLIPWVLKGLKTIPKEKYKWLIGIGLLGNLFPAFIFSFVGSKLNSSLAGTLNSTTPIFVLIIGALFFASRIKKFQIIGIIVGFTGSLILVFTGSSEGVNFANPYALLAMSATLMYGFNVNIVSKYLGELKPLQMTAVAFFFVGILAMVVLSFTDFYTKILAPENRVVLYYLICLAGVNTSLALVLFNYMLQISSPVFASSVTYLIPIVATVAGLFDGELISIWHYLGMSVILVGVYLINKKEA</sequence>
<feature type="transmembrane region" description="Helical" evidence="6">
    <location>
        <begin position="87"/>
        <end position="107"/>
    </location>
</feature>
<feature type="domain" description="EamA" evidence="7">
    <location>
        <begin position="171"/>
        <end position="306"/>
    </location>
</feature>
<name>A0A2Z4GE46_9BACT</name>
<proteinExistence type="inferred from homology"/>
<feature type="transmembrane region" description="Helical" evidence="6">
    <location>
        <begin position="113"/>
        <end position="134"/>
    </location>
</feature>
<feature type="transmembrane region" description="Helical" evidence="6">
    <location>
        <begin position="235"/>
        <end position="256"/>
    </location>
</feature>
<dbReference type="InterPro" id="IPR037185">
    <property type="entry name" value="EmrE-like"/>
</dbReference>
<keyword evidence="4 6" id="KW-1133">Transmembrane helix</keyword>
<dbReference type="PANTHER" id="PTHR32322">
    <property type="entry name" value="INNER MEMBRANE TRANSPORTER"/>
    <property type="match status" value="1"/>
</dbReference>
<evidence type="ECO:0000256" key="5">
    <source>
        <dbReference type="ARBA" id="ARBA00023136"/>
    </source>
</evidence>
<feature type="transmembrane region" description="Helical" evidence="6">
    <location>
        <begin position="171"/>
        <end position="189"/>
    </location>
</feature>
<protein>
    <submittedName>
        <fullName evidence="8">EamA/RhaT family transporter</fullName>
    </submittedName>
</protein>
<evidence type="ECO:0000313" key="9">
    <source>
        <dbReference type="Proteomes" id="UP000249873"/>
    </source>
</evidence>